<dbReference type="SUPFAM" id="SSF51322">
    <property type="entry name" value="Cyanovirin-N"/>
    <property type="match status" value="1"/>
</dbReference>
<organism evidence="2 3">
    <name type="scientific">Podospora australis</name>
    <dbReference type="NCBI Taxonomy" id="1536484"/>
    <lineage>
        <taxon>Eukaryota</taxon>
        <taxon>Fungi</taxon>
        <taxon>Dikarya</taxon>
        <taxon>Ascomycota</taxon>
        <taxon>Pezizomycotina</taxon>
        <taxon>Sordariomycetes</taxon>
        <taxon>Sordariomycetidae</taxon>
        <taxon>Sordariales</taxon>
        <taxon>Podosporaceae</taxon>
        <taxon>Podospora</taxon>
    </lineage>
</organism>
<feature type="domain" description="Cyanovirin-N" evidence="1">
    <location>
        <begin position="2"/>
        <end position="65"/>
    </location>
</feature>
<name>A0AAN6WJN3_9PEZI</name>
<evidence type="ECO:0000259" key="1">
    <source>
        <dbReference type="Pfam" id="PF08881"/>
    </source>
</evidence>
<dbReference type="Pfam" id="PF08881">
    <property type="entry name" value="CVNH"/>
    <property type="match status" value="1"/>
</dbReference>
<evidence type="ECO:0000313" key="2">
    <source>
        <dbReference type="EMBL" id="KAK4182645.1"/>
    </source>
</evidence>
<dbReference type="InterPro" id="IPR036673">
    <property type="entry name" value="Cyanovirin-N_sf"/>
</dbReference>
<dbReference type="Gene3D" id="2.30.60.10">
    <property type="entry name" value="Cyanovirin-N"/>
    <property type="match status" value="1"/>
</dbReference>
<accession>A0AAN6WJN3</accession>
<dbReference type="AlphaFoldDB" id="A0AAN6WJN3"/>
<proteinExistence type="predicted"/>
<reference evidence="2" key="2">
    <citation type="submission" date="2023-05" db="EMBL/GenBank/DDBJ databases">
        <authorList>
            <consortium name="Lawrence Berkeley National Laboratory"/>
            <person name="Steindorff A."/>
            <person name="Hensen N."/>
            <person name="Bonometti L."/>
            <person name="Westerberg I."/>
            <person name="Brannstrom I.O."/>
            <person name="Guillou S."/>
            <person name="Cros-Aarteil S."/>
            <person name="Calhoun S."/>
            <person name="Haridas S."/>
            <person name="Kuo A."/>
            <person name="Mondo S."/>
            <person name="Pangilinan J."/>
            <person name="Riley R."/>
            <person name="Labutti K."/>
            <person name="Andreopoulos B."/>
            <person name="Lipzen A."/>
            <person name="Chen C."/>
            <person name="Yanf M."/>
            <person name="Daum C."/>
            <person name="Ng V."/>
            <person name="Clum A."/>
            <person name="Ohm R."/>
            <person name="Martin F."/>
            <person name="Silar P."/>
            <person name="Natvig D."/>
            <person name="Lalanne C."/>
            <person name="Gautier V."/>
            <person name="Ament-Velasquez S.L."/>
            <person name="Kruys A."/>
            <person name="Hutchinson M.I."/>
            <person name="Powell A.J."/>
            <person name="Barry K."/>
            <person name="Miller A.N."/>
            <person name="Grigoriev I.V."/>
            <person name="Debuchy R."/>
            <person name="Gladieux P."/>
            <person name="Thoren M.H."/>
            <person name="Johannesson H."/>
        </authorList>
    </citation>
    <scope>NUCLEOTIDE SEQUENCE</scope>
    <source>
        <strain evidence="2">PSN309</strain>
    </source>
</reference>
<sequence length="76" mass="8247">MNLCIGNNNGNLVAQNNGGFWASCVHSYLTNGRNAAATCKQTNGQYANFVSSLDLNPFVENQDGYMWCFGHRSAPA</sequence>
<comment type="caution">
    <text evidence="2">The sequence shown here is derived from an EMBL/GenBank/DDBJ whole genome shotgun (WGS) entry which is preliminary data.</text>
</comment>
<reference evidence="2" key="1">
    <citation type="journal article" date="2023" name="Mol. Phylogenet. Evol.">
        <title>Genome-scale phylogeny and comparative genomics of the fungal order Sordariales.</title>
        <authorList>
            <person name="Hensen N."/>
            <person name="Bonometti L."/>
            <person name="Westerberg I."/>
            <person name="Brannstrom I.O."/>
            <person name="Guillou S."/>
            <person name="Cros-Aarteil S."/>
            <person name="Calhoun S."/>
            <person name="Haridas S."/>
            <person name="Kuo A."/>
            <person name="Mondo S."/>
            <person name="Pangilinan J."/>
            <person name="Riley R."/>
            <person name="LaButti K."/>
            <person name="Andreopoulos B."/>
            <person name="Lipzen A."/>
            <person name="Chen C."/>
            <person name="Yan M."/>
            <person name="Daum C."/>
            <person name="Ng V."/>
            <person name="Clum A."/>
            <person name="Steindorff A."/>
            <person name="Ohm R.A."/>
            <person name="Martin F."/>
            <person name="Silar P."/>
            <person name="Natvig D.O."/>
            <person name="Lalanne C."/>
            <person name="Gautier V."/>
            <person name="Ament-Velasquez S.L."/>
            <person name="Kruys A."/>
            <person name="Hutchinson M.I."/>
            <person name="Powell A.J."/>
            <person name="Barry K."/>
            <person name="Miller A.N."/>
            <person name="Grigoriev I.V."/>
            <person name="Debuchy R."/>
            <person name="Gladieux P."/>
            <person name="Hiltunen Thoren M."/>
            <person name="Johannesson H."/>
        </authorList>
    </citation>
    <scope>NUCLEOTIDE SEQUENCE</scope>
    <source>
        <strain evidence="2">PSN309</strain>
    </source>
</reference>
<protein>
    <recommendedName>
        <fullName evidence="1">Cyanovirin-N domain-containing protein</fullName>
    </recommendedName>
</protein>
<keyword evidence="3" id="KW-1185">Reference proteome</keyword>
<evidence type="ECO:0000313" key="3">
    <source>
        <dbReference type="Proteomes" id="UP001302126"/>
    </source>
</evidence>
<dbReference type="InterPro" id="IPR011058">
    <property type="entry name" value="Cyanovirin-N"/>
</dbReference>
<dbReference type="EMBL" id="MU864628">
    <property type="protein sequence ID" value="KAK4182645.1"/>
    <property type="molecule type" value="Genomic_DNA"/>
</dbReference>
<dbReference type="Proteomes" id="UP001302126">
    <property type="component" value="Unassembled WGS sequence"/>
</dbReference>
<gene>
    <name evidence="2" type="ORF">QBC35DRAFT_509552</name>
</gene>